<protein>
    <submittedName>
        <fullName evidence="2">Uncharacterized protein</fullName>
    </submittedName>
</protein>
<evidence type="ECO:0000256" key="1">
    <source>
        <dbReference type="SAM" id="MobiDB-lite"/>
    </source>
</evidence>
<evidence type="ECO:0000313" key="3">
    <source>
        <dbReference type="Proteomes" id="UP001148838"/>
    </source>
</evidence>
<gene>
    <name evidence="2" type="ORF">ANN_19077</name>
</gene>
<feature type="region of interest" description="Disordered" evidence="1">
    <location>
        <begin position="67"/>
        <end position="87"/>
    </location>
</feature>
<organism evidence="2 3">
    <name type="scientific">Periplaneta americana</name>
    <name type="common">American cockroach</name>
    <name type="synonym">Blatta americana</name>
    <dbReference type="NCBI Taxonomy" id="6978"/>
    <lineage>
        <taxon>Eukaryota</taxon>
        <taxon>Metazoa</taxon>
        <taxon>Ecdysozoa</taxon>
        <taxon>Arthropoda</taxon>
        <taxon>Hexapoda</taxon>
        <taxon>Insecta</taxon>
        <taxon>Pterygota</taxon>
        <taxon>Neoptera</taxon>
        <taxon>Polyneoptera</taxon>
        <taxon>Dictyoptera</taxon>
        <taxon>Blattodea</taxon>
        <taxon>Blattoidea</taxon>
        <taxon>Blattidae</taxon>
        <taxon>Blattinae</taxon>
        <taxon>Periplaneta</taxon>
    </lineage>
</organism>
<reference evidence="2 3" key="1">
    <citation type="journal article" date="2022" name="Allergy">
        <title>Genome assembly and annotation of Periplaneta americana reveal a comprehensive cockroach allergen profile.</title>
        <authorList>
            <person name="Wang L."/>
            <person name="Xiong Q."/>
            <person name="Saelim N."/>
            <person name="Wang L."/>
            <person name="Nong W."/>
            <person name="Wan A.T."/>
            <person name="Shi M."/>
            <person name="Liu X."/>
            <person name="Cao Q."/>
            <person name="Hui J.H.L."/>
            <person name="Sookrung N."/>
            <person name="Leung T.F."/>
            <person name="Tungtrongchitr A."/>
            <person name="Tsui S.K.W."/>
        </authorList>
    </citation>
    <scope>NUCLEOTIDE SEQUENCE [LARGE SCALE GENOMIC DNA]</scope>
    <source>
        <strain evidence="2">PWHHKU_190912</strain>
    </source>
</reference>
<evidence type="ECO:0000313" key="2">
    <source>
        <dbReference type="EMBL" id="KAJ4436444.1"/>
    </source>
</evidence>
<sequence>LVKQKVASKNIKPSLSEIRTITEDAISSITSDVWKKECEPVQKLEAEYREKDGLIEEEVARFVINLSEDSSSNSSESDSDMSGICPL</sequence>
<name>A0ABQ8SRL5_PERAM</name>
<keyword evidence="3" id="KW-1185">Reference proteome</keyword>
<dbReference type="EMBL" id="JAJSOF020000023">
    <property type="protein sequence ID" value="KAJ4436444.1"/>
    <property type="molecule type" value="Genomic_DNA"/>
</dbReference>
<accession>A0ABQ8SRL5</accession>
<comment type="caution">
    <text evidence="2">The sequence shown here is derived from an EMBL/GenBank/DDBJ whole genome shotgun (WGS) entry which is preliminary data.</text>
</comment>
<feature type="non-terminal residue" evidence="2">
    <location>
        <position position="1"/>
    </location>
</feature>
<proteinExistence type="predicted"/>
<dbReference type="Proteomes" id="UP001148838">
    <property type="component" value="Unassembled WGS sequence"/>
</dbReference>